<proteinExistence type="predicted"/>
<comment type="caution">
    <text evidence="1">The sequence shown here is derived from an EMBL/GenBank/DDBJ whole genome shotgun (WGS) entry which is preliminary data.</text>
</comment>
<evidence type="ECO:0008006" key="3">
    <source>
        <dbReference type="Google" id="ProtNLM"/>
    </source>
</evidence>
<evidence type="ECO:0000313" key="1">
    <source>
        <dbReference type="EMBL" id="MFC1459596.1"/>
    </source>
</evidence>
<sequence length="111" mass="12557">MPLQRTARQPKTLTRALKAEICDRIIDGETVSRIACGGHMPSAGTIYRALAADEAFRRQYARAKWLQFDSIADEIIFVADSATLATMEQDARAIEALKRLLVRRMPRKHMI</sequence>
<dbReference type="Proteomes" id="UP001593940">
    <property type="component" value="Unassembled WGS sequence"/>
</dbReference>
<gene>
    <name evidence="1" type="ORF">ACETIH_23435</name>
</gene>
<dbReference type="RefSeq" id="WP_377031177.1">
    <property type="nucleotide sequence ID" value="NZ_JBHOMY010000118.1"/>
</dbReference>
<name>A0ABV6YED2_9HYPH</name>
<dbReference type="Gene3D" id="1.10.10.60">
    <property type="entry name" value="Homeodomain-like"/>
    <property type="match status" value="1"/>
</dbReference>
<organism evidence="1 2">
    <name type="scientific">Microvirga arabica</name>
    <dbReference type="NCBI Taxonomy" id="1128671"/>
    <lineage>
        <taxon>Bacteria</taxon>
        <taxon>Pseudomonadati</taxon>
        <taxon>Pseudomonadota</taxon>
        <taxon>Alphaproteobacteria</taxon>
        <taxon>Hyphomicrobiales</taxon>
        <taxon>Methylobacteriaceae</taxon>
        <taxon>Microvirga</taxon>
    </lineage>
</organism>
<protein>
    <recommendedName>
        <fullName evidence="3">Transposase</fullName>
    </recommendedName>
</protein>
<accession>A0ABV6YED2</accession>
<dbReference type="Pfam" id="PF20901">
    <property type="entry name" value="Sf6_terminase"/>
    <property type="match status" value="1"/>
</dbReference>
<dbReference type="InterPro" id="IPR048683">
    <property type="entry name" value="Sf6_terminase"/>
</dbReference>
<dbReference type="EMBL" id="JBHOMY010000118">
    <property type="protein sequence ID" value="MFC1459596.1"/>
    <property type="molecule type" value="Genomic_DNA"/>
</dbReference>
<evidence type="ECO:0000313" key="2">
    <source>
        <dbReference type="Proteomes" id="UP001593940"/>
    </source>
</evidence>
<reference evidence="1 2" key="1">
    <citation type="submission" date="2024-09" db="EMBL/GenBank/DDBJ databases">
        <title>Nodulacao em especies de Leguminosae Basais da Amazonia e Caracterizacao dos Rizobios e Bacterias Associadas aos Nodulos.</title>
        <authorList>
            <person name="Jambeiro I.C.A."/>
            <person name="Lopes I.S."/>
            <person name="Aguiar E.R.G.R."/>
            <person name="Santos A.F.J."/>
            <person name="Dos Santos J.M.F."/>
            <person name="Gross E."/>
        </authorList>
    </citation>
    <scope>NUCLEOTIDE SEQUENCE [LARGE SCALE GENOMIC DNA]</scope>
    <source>
        <strain evidence="1 2">BRUESC1165</strain>
    </source>
</reference>
<keyword evidence="2" id="KW-1185">Reference proteome</keyword>